<proteinExistence type="predicted"/>
<dbReference type="Proteomes" id="UP000234681">
    <property type="component" value="Chromosome 12"/>
</dbReference>
<accession>A6J1G8</accession>
<feature type="region of interest" description="Disordered" evidence="1">
    <location>
        <begin position="1"/>
        <end position="20"/>
    </location>
</feature>
<sequence length="69" mass="7304">MCSSAARPCPGENSSVHQAPVRGIQPVIRLQASDPVLPCPGTAFLTACFTRLIPHSVLWESDSEGKGQT</sequence>
<protein>
    <submittedName>
        <fullName evidence="2">RCG21410</fullName>
    </submittedName>
</protein>
<dbReference type="EMBL" id="CH473973">
    <property type="protein sequence ID" value="EDM13757.1"/>
    <property type="molecule type" value="Genomic_DNA"/>
</dbReference>
<evidence type="ECO:0000313" key="2">
    <source>
        <dbReference type="EMBL" id="EDM13757.1"/>
    </source>
</evidence>
<name>A6J1G8_RAT</name>
<gene>
    <name evidence="2" type="ORF">rCG_21410</name>
</gene>
<evidence type="ECO:0000256" key="1">
    <source>
        <dbReference type="SAM" id="MobiDB-lite"/>
    </source>
</evidence>
<evidence type="ECO:0000313" key="3">
    <source>
        <dbReference type="Proteomes" id="UP000234681"/>
    </source>
</evidence>
<organism evidence="2 3">
    <name type="scientific">Rattus norvegicus</name>
    <name type="common">Rat</name>
    <dbReference type="NCBI Taxonomy" id="10116"/>
    <lineage>
        <taxon>Eukaryota</taxon>
        <taxon>Metazoa</taxon>
        <taxon>Chordata</taxon>
        <taxon>Craniata</taxon>
        <taxon>Vertebrata</taxon>
        <taxon>Euteleostomi</taxon>
        <taxon>Mammalia</taxon>
        <taxon>Eutheria</taxon>
        <taxon>Euarchontoglires</taxon>
        <taxon>Glires</taxon>
        <taxon>Rodentia</taxon>
        <taxon>Myomorpha</taxon>
        <taxon>Muroidea</taxon>
        <taxon>Muridae</taxon>
        <taxon>Murinae</taxon>
        <taxon>Rattus</taxon>
    </lineage>
</organism>
<dbReference type="AlphaFoldDB" id="A6J1G8"/>
<reference evidence="2 3" key="1">
    <citation type="submission" date="2005-07" db="EMBL/GenBank/DDBJ databases">
        <authorList>
            <person name="Mural R.J."/>
            <person name="Li P.W."/>
            <person name="Adams M.D."/>
            <person name="Amanatides P.G."/>
            <person name="Baden-Tillson H."/>
            <person name="Barnstead M."/>
            <person name="Chin S.H."/>
            <person name="Dew I."/>
            <person name="Evans C.A."/>
            <person name="Ferriera S."/>
            <person name="Flanigan M."/>
            <person name="Fosler C."/>
            <person name="Glodek A."/>
            <person name="Gu Z."/>
            <person name="Holt R.A."/>
            <person name="Jennings D."/>
            <person name="Kraft C.L."/>
            <person name="Lu F."/>
            <person name="Nguyen T."/>
            <person name="Nusskern D.R."/>
            <person name="Pfannkoch C.M."/>
            <person name="Sitter C."/>
            <person name="Sutton G.G."/>
            <person name="Venter J.C."/>
            <person name="Wang Z."/>
            <person name="Woodage T."/>
            <person name="Zheng X.H."/>
            <person name="Zhong F."/>
        </authorList>
    </citation>
    <scope>NUCLEOTIDE SEQUENCE [LARGE SCALE GENOMIC DNA]</scope>
    <source>
        <strain>BN</strain>
        <strain evidence="3">Sprague-Dawley</strain>
    </source>
</reference>